<dbReference type="Pfam" id="PF00015">
    <property type="entry name" value="MCPsignal"/>
    <property type="match status" value="1"/>
</dbReference>
<feature type="domain" description="HAMP" evidence="7">
    <location>
        <begin position="67"/>
        <end position="119"/>
    </location>
</feature>
<keyword evidence="3" id="KW-0807">Transducer</keyword>
<evidence type="ECO:0000256" key="2">
    <source>
        <dbReference type="ARBA" id="ARBA00029447"/>
    </source>
</evidence>
<gene>
    <name evidence="8" type="ORF">Ami3637_07725</name>
</gene>
<protein>
    <submittedName>
        <fullName evidence="8">HAMP domain-containing protein</fullName>
    </submittedName>
</protein>
<dbReference type="GO" id="GO:0006935">
    <property type="term" value="P:chemotaxis"/>
    <property type="evidence" value="ECO:0007669"/>
    <property type="project" value="UniProtKB-KW"/>
</dbReference>
<dbReference type="SMART" id="SM00283">
    <property type="entry name" value="MA"/>
    <property type="match status" value="1"/>
</dbReference>
<reference evidence="8 9" key="1">
    <citation type="submission" date="2020-01" db="EMBL/GenBank/DDBJ databases">
        <title>Genomic analysis of Aminipila sp. CBA3637.</title>
        <authorList>
            <person name="Kim Y.B."/>
            <person name="Roh S.W."/>
        </authorList>
    </citation>
    <scope>NUCLEOTIDE SEQUENCE [LARGE SCALE GENOMIC DNA]</scope>
    <source>
        <strain evidence="8 9">CBA3637</strain>
    </source>
</reference>
<evidence type="ECO:0000259" key="6">
    <source>
        <dbReference type="PROSITE" id="PS50111"/>
    </source>
</evidence>
<dbReference type="InterPro" id="IPR004089">
    <property type="entry name" value="MCPsignal_dom"/>
</dbReference>
<dbReference type="AlphaFoldDB" id="A0A6P1MEH3"/>
<accession>A0A6P1MEH3</accession>
<organism evidence="8 9">
    <name type="scientific">Aminipila terrae</name>
    <dbReference type="NCBI Taxonomy" id="2697030"/>
    <lineage>
        <taxon>Bacteria</taxon>
        <taxon>Bacillati</taxon>
        <taxon>Bacillota</taxon>
        <taxon>Clostridia</taxon>
        <taxon>Peptostreptococcales</taxon>
        <taxon>Anaerovoracaceae</taxon>
        <taxon>Aminipila</taxon>
    </lineage>
</organism>
<dbReference type="PANTHER" id="PTHR43531">
    <property type="entry name" value="PROTEIN ICFG"/>
    <property type="match status" value="1"/>
</dbReference>
<dbReference type="Proteomes" id="UP000463883">
    <property type="component" value="Chromosome"/>
</dbReference>
<dbReference type="CDD" id="cd11386">
    <property type="entry name" value="MCP_signal"/>
    <property type="match status" value="1"/>
</dbReference>
<dbReference type="SUPFAM" id="SSF58104">
    <property type="entry name" value="Methyl-accepting chemotaxis protein (MCP) signaling domain"/>
    <property type="match status" value="1"/>
</dbReference>
<dbReference type="InterPro" id="IPR051310">
    <property type="entry name" value="MCP_chemotaxis"/>
</dbReference>
<evidence type="ECO:0000256" key="3">
    <source>
        <dbReference type="PROSITE-ProRule" id="PRU00284"/>
    </source>
</evidence>
<dbReference type="PRINTS" id="PR00260">
    <property type="entry name" value="CHEMTRNSDUCR"/>
</dbReference>
<dbReference type="Pfam" id="PF00672">
    <property type="entry name" value="HAMP"/>
    <property type="match status" value="1"/>
</dbReference>
<evidence type="ECO:0000259" key="7">
    <source>
        <dbReference type="PROSITE" id="PS50885"/>
    </source>
</evidence>
<dbReference type="PANTHER" id="PTHR43531:SF11">
    <property type="entry name" value="METHYL-ACCEPTING CHEMOTAXIS PROTEIN 3"/>
    <property type="match status" value="1"/>
</dbReference>
<dbReference type="PROSITE" id="PS50885">
    <property type="entry name" value="HAMP"/>
    <property type="match status" value="1"/>
</dbReference>
<dbReference type="PROSITE" id="PS50111">
    <property type="entry name" value="CHEMOTAXIS_TRANSDUC_2"/>
    <property type="match status" value="1"/>
</dbReference>
<feature type="transmembrane region" description="Helical" evidence="5">
    <location>
        <begin position="12"/>
        <end position="34"/>
    </location>
</feature>
<dbReference type="SMART" id="SM00304">
    <property type="entry name" value="HAMP"/>
    <property type="match status" value="1"/>
</dbReference>
<dbReference type="KEGG" id="amic:Ami3637_07725"/>
<dbReference type="GO" id="GO:0005886">
    <property type="term" value="C:plasma membrane"/>
    <property type="evidence" value="ECO:0007669"/>
    <property type="project" value="TreeGrafter"/>
</dbReference>
<sequence>MANNREKSLSVKIASISAIALAVVFGFLIIATTVLKATGLLNSIGFLIGFYLVALVVLVLIIFNVTRQTLKPINDIVSAAEKLSKGDFNIQLDTESSDEIGQVSTAFNTVVKTIKEYVSDINYLLSEMADYNFNIKSKNVNIYIGDFKNTATHLRNIKSNMYDTISQIQKSSSQVNQGAEHISSSSQTLSEGAVQQASSIEELSATIAEISQHVKLNAQNAYEANLRSSEAGAGVMESNSQMKAMTSAMNDITDKSNEIGKIIKTIEDIAFQTNILALNAAVEAARAGTAGKGFAVVADEVRNLATKSAEAAKNTTALIEQTVSAVANGSQIADDTAASLLSVVEKSGAVNSLITEIAKASEEQSNSITLVSDGIDQISGVVQNNSATAEESAAASEELNAQAELLNKLVEKFKIDNSVMETVAEIKTPPAIQKPAAITAPVKKPSPKPVVNILEEPKKPKEQVIYKEKEVHIPKEKLPEKKPKVEVKQNETFKPIVESPKFEMKSQHTTVPKAATPAGTAINDYSDKY</sequence>
<feature type="domain" description="Methyl-accepting transducer" evidence="6">
    <location>
        <begin position="171"/>
        <end position="400"/>
    </location>
</feature>
<evidence type="ECO:0000313" key="9">
    <source>
        <dbReference type="Proteomes" id="UP000463883"/>
    </source>
</evidence>
<feature type="transmembrane region" description="Helical" evidence="5">
    <location>
        <begin position="40"/>
        <end position="63"/>
    </location>
</feature>
<dbReference type="InterPro" id="IPR004090">
    <property type="entry name" value="Chemotax_Me-accpt_rcpt"/>
</dbReference>
<comment type="similarity">
    <text evidence="2">Belongs to the methyl-accepting chemotaxis (MCP) protein family.</text>
</comment>
<evidence type="ECO:0000256" key="1">
    <source>
        <dbReference type="ARBA" id="ARBA00022500"/>
    </source>
</evidence>
<dbReference type="Gene3D" id="6.10.340.10">
    <property type="match status" value="1"/>
</dbReference>
<dbReference type="Gene3D" id="1.10.287.950">
    <property type="entry name" value="Methyl-accepting chemotaxis protein"/>
    <property type="match status" value="1"/>
</dbReference>
<keyword evidence="1" id="KW-0145">Chemotaxis</keyword>
<name>A0A6P1MEH3_9FIRM</name>
<keyword evidence="5" id="KW-0472">Membrane</keyword>
<evidence type="ECO:0000256" key="5">
    <source>
        <dbReference type="SAM" id="Phobius"/>
    </source>
</evidence>
<keyword evidence="9" id="KW-1185">Reference proteome</keyword>
<dbReference type="InterPro" id="IPR003660">
    <property type="entry name" value="HAMP_dom"/>
</dbReference>
<keyword evidence="5" id="KW-1133">Transmembrane helix</keyword>
<dbReference type="EMBL" id="CP047591">
    <property type="protein sequence ID" value="QHI72307.1"/>
    <property type="molecule type" value="Genomic_DNA"/>
</dbReference>
<keyword evidence="5" id="KW-0812">Transmembrane</keyword>
<evidence type="ECO:0000256" key="4">
    <source>
        <dbReference type="SAM" id="MobiDB-lite"/>
    </source>
</evidence>
<evidence type="ECO:0000313" key="8">
    <source>
        <dbReference type="EMBL" id="QHI72307.1"/>
    </source>
</evidence>
<dbReference type="CDD" id="cd06225">
    <property type="entry name" value="HAMP"/>
    <property type="match status" value="1"/>
</dbReference>
<dbReference type="RefSeq" id="WP_162362077.1">
    <property type="nucleotide sequence ID" value="NZ_CP047591.1"/>
</dbReference>
<dbReference type="GO" id="GO:0007165">
    <property type="term" value="P:signal transduction"/>
    <property type="evidence" value="ECO:0007669"/>
    <property type="project" value="UniProtKB-KW"/>
</dbReference>
<dbReference type="GO" id="GO:0004888">
    <property type="term" value="F:transmembrane signaling receptor activity"/>
    <property type="evidence" value="ECO:0007669"/>
    <property type="project" value="InterPro"/>
</dbReference>
<feature type="region of interest" description="Disordered" evidence="4">
    <location>
        <begin position="498"/>
        <end position="529"/>
    </location>
</feature>
<proteinExistence type="inferred from homology"/>